<keyword evidence="2" id="KW-1185">Reference proteome</keyword>
<evidence type="ECO:0000313" key="3">
    <source>
        <dbReference type="WBParaSite" id="TREG1_19420.1"/>
    </source>
</evidence>
<dbReference type="Proteomes" id="UP000050795">
    <property type="component" value="Unassembled WGS sequence"/>
</dbReference>
<reference evidence="2" key="1">
    <citation type="submission" date="2022-06" db="EMBL/GenBank/DDBJ databases">
        <authorList>
            <person name="Berger JAMES D."/>
            <person name="Berger JAMES D."/>
        </authorList>
    </citation>
    <scope>NUCLEOTIDE SEQUENCE [LARGE SCALE GENOMIC DNA]</scope>
</reference>
<accession>A0AA85JA29</accession>
<protein>
    <submittedName>
        <fullName evidence="3">Uncharacterized protein</fullName>
    </submittedName>
</protein>
<feature type="region of interest" description="Disordered" evidence="1">
    <location>
        <begin position="1"/>
        <end position="44"/>
    </location>
</feature>
<evidence type="ECO:0000313" key="2">
    <source>
        <dbReference type="Proteomes" id="UP000050795"/>
    </source>
</evidence>
<feature type="compositionally biased region" description="Polar residues" evidence="1">
    <location>
        <begin position="27"/>
        <end position="37"/>
    </location>
</feature>
<evidence type="ECO:0000256" key="1">
    <source>
        <dbReference type="SAM" id="MobiDB-lite"/>
    </source>
</evidence>
<sequence>MKRAGQLPSGDKQLSQEATDVNDDVSSEMSPLTSQPEQAKKKKKVKFSETLITDPKKSITNRAFKSNVIVRRKERKTQ</sequence>
<organism evidence="2 3">
    <name type="scientific">Trichobilharzia regenti</name>
    <name type="common">Nasal bird schistosome</name>
    <dbReference type="NCBI Taxonomy" id="157069"/>
    <lineage>
        <taxon>Eukaryota</taxon>
        <taxon>Metazoa</taxon>
        <taxon>Spiralia</taxon>
        <taxon>Lophotrochozoa</taxon>
        <taxon>Platyhelminthes</taxon>
        <taxon>Trematoda</taxon>
        <taxon>Digenea</taxon>
        <taxon>Strigeidida</taxon>
        <taxon>Schistosomatoidea</taxon>
        <taxon>Schistosomatidae</taxon>
        <taxon>Trichobilharzia</taxon>
    </lineage>
</organism>
<reference evidence="3" key="2">
    <citation type="submission" date="2023-11" db="UniProtKB">
        <authorList>
            <consortium name="WormBaseParasite"/>
        </authorList>
    </citation>
    <scope>IDENTIFICATION</scope>
</reference>
<proteinExistence type="predicted"/>
<name>A0AA85JA29_TRIRE</name>
<dbReference type="AlphaFoldDB" id="A0AA85JA29"/>
<dbReference type="WBParaSite" id="TREG1_19420.1">
    <property type="protein sequence ID" value="TREG1_19420.1"/>
    <property type="gene ID" value="TREG1_19420"/>
</dbReference>